<gene>
    <name evidence="10" type="ORF">DGAL_LOCUS7509</name>
</gene>
<feature type="compositionally biased region" description="Low complexity" evidence="8">
    <location>
        <begin position="86"/>
        <end position="97"/>
    </location>
</feature>
<comment type="subcellular location">
    <subcellularLocation>
        <location evidence="1">Nucleus</location>
    </subcellularLocation>
</comment>
<keyword evidence="5" id="KW-0805">Transcription regulation</keyword>
<sequence length="321" mass="34218">MYSQFGSSDLMGNTDAHGYYAPAAYVVHDVYHHSTGFTAEEGVRHGITNATTNNANNGNNNNNNNSLTSYDDPNCQSPVSAQSWASLRSPSSSPRLLTELRTGNDHQLPHSHHNRLASSVPLVATPGPSSSTPIGSVDYCLLGMDGGPASVVASDDKYSASVATDQEESNAGEFGGPSSLWTDDGESEATMESNSAALESSASPSAEANSRTGGQSTQQKRQRKTRTPKTPKNNSGSGSNSSGGGGSRRRSTKVPTVEVVKKRRLAANARERRRMNSLNDAFERLREVVPALGSDRKLSKFETLQMAQTYIGALAELLTRH</sequence>
<dbReference type="InterPro" id="IPR011598">
    <property type="entry name" value="bHLH_dom"/>
</dbReference>
<comment type="caution">
    <text evidence="10">The sequence shown here is derived from an EMBL/GenBank/DDBJ whole genome shotgun (WGS) entry which is preliminary data.</text>
</comment>
<evidence type="ECO:0000256" key="3">
    <source>
        <dbReference type="ARBA" id="ARBA00022782"/>
    </source>
</evidence>
<feature type="compositionally biased region" description="Low complexity" evidence="8">
    <location>
        <begin position="48"/>
        <end position="65"/>
    </location>
</feature>
<dbReference type="EMBL" id="CAKKLH010000146">
    <property type="protein sequence ID" value="CAH0104600.1"/>
    <property type="molecule type" value="Genomic_DNA"/>
</dbReference>
<dbReference type="GO" id="GO:0000981">
    <property type="term" value="F:DNA-binding transcription factor activity, RNA polymerase II-specific"/>
    <property type="evidence" value="ECO:0007669"/>
    <property type="project" value="TreeGrafter"/>
</dbReference>
<dbReference type="GO" id="GO:0045944">
    <property type="term" value="P:positive regulation of transcription by RNA polymerase II"/>
    <property type="evidence" value="ECO:0007669"/>
    <property type="project" value="TreeGrafter"/>
</dbReference>
<proteinExistence type="predicted"/>
<evidence type="ECO:0000313" key="10">
    <source>
        <dbReference type="EMBL" id="CAH0104600.1"/>
    </source>
</evidence>
<evidence type="ECO:0000256" key="8">
    <source>
        <dbReference type="SAM" id="MobiDB-lite"/>
    </source>
</evidence>
<feature type="region of interest" description="Disordered" evidence="8">
    <location>
        <begin position="158"/>
        <end position="256"/>
    </location>
</feature>
<protein>
    <recommendedName>
        <fullName evidence="9">BHLH domain-containing protein</fullName>
    </recommendedName>
</protein>
<dbReference type="CDD" id="cd11430">
    <property type="entry name" value="bHLH_TS_ATOH1_like"/>
    <property type="match status" value="1"/>
</dbReference>
<dbReference type="InterPro" id="IPR050359">
    <property type="entry name" value="bHLH_transcription_factors"/>
</dbReference>
<feature type="compositionally biased region" description="Basic residues" evidence="8">
    <location>
        <begin position="220"/>
        <end position="229"/>
    </location>
</feature>
<dbReference type="PROSITE" id="PS50888">
    <property type="entry name" value="BHLH"/>
    <property type="match status" value="1"/>
</dbReference>
<evidence type="ECO:0000256" key="4">
    <source>
        <dbReference type="ARBA" id="ARBA00022902"/>
    </source>
</evidence>
<feature type="compositionally biased region" description="Low complexity" evidence="8">
    <location>
        <begin position="230"/>
        <end position="240"/>
    </location>
</feature>
<keyword evidence="3" id="KW-0221">Differentiation</keyword>
<dbReference type="Pfam" id="PF00010">
    <property type="entry name" value="HLH"/>
    <property type="match status" value="1"/>
</dbReference>
<keyword evidence="4" id="KW-0524">Neurogenesis</keyword>
<dbReference type="GO" id="GO:0005634">
    <property type="term" value="C:nucleus"/>
    <property type="evidence" value="ECO:0007669"/>
    <property type="project" value="UniProtKB-SubCell"/>
</dbReference>
<dbReference type="PANTHER" id="PTHR19290">
    <property type="entry name" value="BASIC HELIX-LOOP-HELIX PROTEIN NEUROGENIN-RELATED"/>
    <property type="match status" value="1"/>
</dbReference>
<evidence type="ECO:0000256" key="7">
    <source>
        <dbReference type="ARBA" id="ARBA00023242"/>
    </source>
</evidence>
<keyword evidence="11" id="KW-1185">Reference proteome</keyword>
<dbReference type="SMART" id="SM00353">
    <property type="entry name" value="HLH"/>
    <property type="match status" value="1"/>
</dbReference>
<reference evidence="10" key="1">
    <citation type="submission" date="2021-11" db="EMBL/GenBank/DDBJ databases">
        <authorList>
            <person name="Schell T."/>
        </authorList>
    </citation>
    <scope>NUCLEOTIDE SEQUENCE</scope>
    <source>
        <strain evidence="10">M5</strain>
    </source>
</reference>
<dbReference type="GO" id="GO:0061564">
    <property type="term" value="P:axon development"/>
    <property type="evidence" value="ECO:0007669"/>
    <property type="project" value="TreeGrafter"/>
</dbReference>
<name>A0A8J2WJH9_9CRUS</name>
<feature type="region of interest" description="Disordered" evidence="8">
    <location>
        <begin position="48"/>
        <end position="97"/>
    </location>
</feature>
<dbReference type="FunFam" id="4.10.280.10:FF:000025">
    <property type="entry name" value="protein atonal homolog 7"/>
    <property type="match status" value="1"/>
</dbReference>
<keyword evidence="7" id="KW-0539">Nucleus</keyword>
<dbReference type="OrthoDB" id="6161578at2759"/>
<feature type="compositionally biased region" description="Low complexity" evidence="8">
    <location>
        <begin position="192"/>
        <end position="219"/>
    </location>
</feature>
<organism evidence="10 11">
    <name type="scientific">Daphnia galeata</name>
    <dbReference type="NCBI Taxonomy" id="27404"/>
    <lineage>
        <taxon>Eukaryota</taxon>
        <taxon>Metazoa</taxon>
        <taxon>Ecdysozoa</taxon>
        <taxon>Arthropoda</taxon>
        <taxon>Crustacea</taxon>
        <taxon>Branchiopoda</taxon>
        <taxon>Diplostraca</taxon>
        <taxon>Cladocera</taxon>
        <taxon>Anomopoda</taxon>
        <taxon>Daphniidae</taxon>
        <taxon>Daphnia</taxon>
    </lineage>
</organism>
<dbReference type="AlphaFoldDB" id="A0A8J2WJH9"/>
<evidence type="ECO:0000256" key="6">
    <source>
        <dbReference type="ARBA" id="ARBA00023163"/>
    </source>
</evidence>
<evidence type="ECO:0000259" key="9">
    <source>
        <dbReference type="PROSITE" id="PS50888"/>
    </source>
</evidence>
<dbReference type="PANTHER" id="PTHR19290:SF162">
    <property type="entry name" value="TRANSCRIPTION FACTOR ATOH7"/>
    <property type="match status" value="1"/>
</dbReference>
<evidence type="ECO:0000256" key="1">
    <source>
        <dbReference type="ARBA" id="ARBA00004123"/>
    </source>
</evidence>
<keyword evidence="2" id="KW-0217">Developmental protein</keyword>
<feature type="compositionally biased region" description="Polar residues" evidence="8">
    <location>
        <begin position="66"/>
        <end position="85"/>
    </location>
</feature>
<dbReference type="GO" id="GO:0016360">
    <property type="term" value="P:sensory organ precursor cell fate determination"/>
    <property type="evidence" value="ECO:0007669"/>
    <property type="project" value="UniProtKB-ARBA"/>
</dbReference>
<evidence type="ECO:0000256" key="2">
    <source>
        <dbReference type="ARBA" id="ARBA00022473"/>
    </source>
</evidence>
<dbReference type="GO" id="GO:0070888">
    <property type="term" value="F:E-box binding"/>
    <property type="evidence" value="ECO:0007669"/>
    <property type="project" value="TreeGrafter"/>
</dbReference>
<dbReference type="InterPro" id="IPR036638">
    <property type="entry name" value="HLH_DNA-bd_sf"/>
</dbReference>
<evidence type="ECO:0000256" key="5">
    <source>
        <dbReference type="ARBA" id="ARBA00023015"/>
    </source>
</evidence>
<dbReference type="GO" id="GO:0046982">
    <property type="term" value="F:protein heterodimerization activity"/>
    <property type="evidence" value="ECO:0007669"/>
    <property type="project" value="UniProtKB-ARBA"/>
</dbReference>
<dbReference type="SUPFAM" id="SSF47459">
    <property type="entry name" value="HLH, helix-loop-helix DNA-binding domain"/>
    <property type="match status" value="1"/>
</dbReference>
<feature type="domain" description="BHLH" evidence="9">
    <location>
        <begin position="262"/>
        <end position="314"/>
    </location>
</feature>
<accession>A0A8J2WJH9</accession>
<keyword evidence="6" id="KW-0804">Transcription</keyword>
<dbReference type="Gene3D" id="4.10.280.10">
    <property type="entry name" value="Helix-loop-helix DNA-binding domain"/>
    <property type="match status" value="1"/>
</dbReference>
<evidence type="ECO:0000313" key="11">
    <source>
        <dbReference type="Proteomes" id="UP000789390"/>
    </source>
</evidence>
<dbReference type="Proteomes" id="UP000789390">
    <property type="component" value="Unassembled WGS sequence"/>
</dbReference>